<feature type="transmembrane region" description="Helical" evidence="2">
    <location>
        <begin position="110"/>
        <end position="129"/>
    </location>
</feature>
<reference evidence="4" key="2">
    <citation type="submission" date="2013-12" db="EMBL/GenBank/DDBJ databases">
        <authorList>
            <person name="Yu Y."/>
            <person name="Lee S."/>
            <person name="de Baynast K."/>
            <person name="Wissotski M."/>
            <person name="Liu L."/>
            <person name="Talag J."/>
            <person name="Goicoechea J."/>
            <person name="Angelova A."/>
            <person name="Jetty R."/>
            <person name="Kudrna D."/>
            <person name="Golser W."/>
            <person name="Rivera L."/>
            <person name="Zhang J."/>
            <person name="Wing R."/>
        </authorList>
    </citation>
    <scope>NUCLEOTIDE SEQUENCE</scope>
</reference>
<dbReference type="Gramene" id="LPERR03G03550.1">
    <property type="protein sequence ID" value="LPERR03G03550.1"/>
    <property type="gene ID" value="LPERR03G03550"/>
</dbReference>
<evidence type="ECO:0000313" key="3">
    <source>
        <dbReference type="EnsemblPlants" id="LPERR03G03550.1"/>
    </source>
</evidence>
<evidence type="ECO:0000256" key="1">
    <source>
        <dbReference type="SAM" id="MobiDB-lite"/>
    </source>
</evidence>
<keyword evidence="2" id="KW-1133">Transmembrane helix</keyword>
<dbReference type="STRING" id="77586.A0A0D9VPL8"/>
<reference evidence="3 4" key="1">
    <citation type="submission" date="2012-08" db="EMBL/GenBank/DDBJ databases">
        <title>Oryza genome evolution.</title>
        <authorList>
            <person name="Wing R.A."/>
        </authorList>
    </citation>
    <scope>NUCLEOTIDE SEQUENCE</scope>
</reference>
<feature type="region of interest" description="Disordered" evidence="1">
    <location>
        <begin position="33"/>
        <end position="87"/>
    </location>
</feature>
<organism evidence="3 4">
    <name type="scientific">Leersia perrieri</name>
    <dbReference type="NCBI Taxonomy" id="77586"/>
    <lineage>
        <taxon>Eukaryota</taxon>
        <taxon>Viridiplantae</taxon>
        <taxon>Streptophyta</taxon>
        <taxon>Embryophyta</taxon>
        <taxon>Tracheophyta</taxon>
        <taxon>Spermatophyta</taxon>
        <taxon>Magnoliopsida</taxon>
        <taxon>Liliopsida</taxon>
        <taxon>Poales</taxon>
        <taxon>Poaceae</taxon>
        <taxon>BOP clade</taxon>
        <taxon>Oryzoideae</taxon>
        <taxon>Oryzeae</taxon>
        <taxon>Oryzinae</taxon>
        <taxon>Leersia</taxon>
    </lineage>
</organism>
<dbReference type="AlphaFoldDB" id="A0A0D9VPL8"/>
<dbReference type="InterPro" id="IPR036259">
    <property type="entry name" value="MFS_trans_sf"/>
</dbReference>
<sequence length="165" mass="17338">MGHVESVGWARTCGVCGSPGSLAAKAPYHHWTLPSSSCTDSPSSSPTSGPTPRRSSCRPRSSRRVSGQPATESPPQPGRPARFGFLYTAQPQDKAHVDAGYKPGIGVRNALFVLAACNLLGFLMTWMLVPESKGQSLEEMSGEVDNEEDSAHGVGAANLSGDEIV</sequence>
<protein>
    <recommendedName>
        <fullName evidence="5">Major facilitator superfamily (MFS) profile domain-containing protein</fullName>
    </recommendedName>
</protein>
<keyword evidence="2" id="KW-0472">Membrane</keyword>
<dbReference type="Gene3D" id="1.20.1250.20">
    <property type="entry name" value="MFS general substrate transporter like domains"/>
    <property type="match status" value="1"/>
</dbReference>
<evidence type="ECO:0008006" key="5">
    <source>
        <dbReference type="Google" id="ProtNLM"/>
    </source>
</evidence>
<keyword evidence="2" id="KW-0812">Transmembrane</keyword>
<feature type="compositionally biased region" description="Low complexity" evidence="1">
    <location>
        <begin position="34"/>
        <end position="54"/>
    </location>
</feature>
<evidence type="ECO:0000256" key="2">
    <source>
        <dbReference type="SAM" id="Phobius"/>
    </source>
</evidence>
<dbReference type="Proteomes" id="UP000032180">
    <property type="component" value="Chromosome 3"/>
</dbReference>
<feature type="region of interest" description="Disordered" evidence="1">
    <location>
        <begin position="144"/>
        <end position="165"/>
    </location>
</feature>
<dbReference type="eggNOG" id="KOG0252">
    <property type="taxonomic scope" value="Eukaryota"/>
</dbReference>
<accession>A0A0D9VPL8</accession>
<reference evidence="3" key="3">
    <citation type="submission" date="2015-04" db="UniProtKB">
        <authorList>
            <consortium name="EnsemblPlants"/>
        </authorList>
    </citation>
    <scope>IDENTIFICATION</scope>
</reference>
<name>A0A0D9VPL8_9ORYZ</name>
<keyword evidence="4" id="KW-1185">Reference proteome</keyword>
<dbReference type="EnsemblPlants" id="LPERR03G03550.1">
    <property type="protein sequence ID" value="LPERR03G03550.1"/>
    <property type="gene ID" value="LPERR03G03550"/>
</dbReference>
<proteinExistence type="predicted"/>
<dbReference type="HOGENOM" id="CLU_001265_26_2_1"/>
<evidence type="ECO:0000313" key="4">
    <source>
        <dbReference type="Proteomes" id="UP000032180"/>
    </source>
</evidence>
<dbReference type="SUPFAM" id="SSF103473">
    <property type="entry name" value="MFS general substrate transporter"/>
    <property type="match status" value="1"/>
</dbReference>